<name>E3T5Q1_CROVB</name>
<dbReference type="KEGG" id="vg:9887883"/>
<dbReference type="RefSeq" id="YP_003970113.1">
    <property type="nucleotide sequence ID" value="NC_014637.1"/>
</dbReference>
<gene>
    <name evidence="1" type="ORF">crov480</name>
</gene>
<dbReference type="OrthoDB" id="7735at10239"/>
<organism evidence="1 2">
    <name type="scientific">Cafeteria roenbergensis virus (strain BV-PW1)</name>
    <name type="common">CroV</name>
    <dbReference type="NCBI Taxonomy" id="693272"/>
    <lineage>
        <taxon>Viruses</taxon>
        <taxon>Varidnaviria</taxon>
        <taxon>Bamfordvirae</taxon>
        <taxon>Nucleocytoviricota</taxon>
        <taxon>Megaviricetes</taxon>
        <taxon>Imitervirales</taxon>
        <taxon>Mimiviridae</taxon>
        <taxon>Aliimimivirinae</taxon>
        <taxon>Rheavirus</taxon>
        <taxon>Rheavirus sinusmexicani</taxon>
    </lineage>
</organism>
<dbReference type="EMBL" id="GU244497">
    <property type="protein sequence ID" value="ADO67514.1"/>
    <property type="molecule type" value="Genomic_DNA"/>
</dbReference>
<evidence type="ECO:0000313" key="1">
    <source>
        <dbReference type="EMBL" id="ADO67514.1"/>
    </source>
</evidence>
<dbReference type="Proteomes" id="UP000029781">
    <property type="component" value="Segment"/>
</dbReference>
<protein>
    <recommendedName>
        <fullName evidence="3">RNA ligase</fullName>
    </recommendedName>
</protein>
<evidence type="ECO:0008006" key="3">
    <source>
        <dbReference type="Google" id="ProtNLM"/>
    </source>
</evidence>
<proteinExistence type="predicted"/>
<keyword evidence="2" id="KW-1185">Reference proteome</keyword>
<dbReference type="GeneID" id="9887883"/>
<accession>E3T5Q1</accession>
<organismHost>
    <name type="scientific">Cafeteria roenbergensis</name>
    <name type="common">Marine flagellate</name>
    <dbReference type="NCBI Taxonomy" id="33653"/>
</organismHost>
<evidence type="ECO:0000313" key="2">
    <source>
        <dbReference type="Proteomes" id="UP000029781"/>
    </source>
</evidence>
<reference evidence="1 2" key="1">
    <citation type="journal article" date="2010" name="Proc. Natl. Acad. Sci. U.S.A.">
        <title>Giant virus with a remarkable complement of genes infects marine zooplankton.</title>
        <authorList>
            <person name="Fischer M.G."/>
            <person name="Allen M.J."/>
            <person name="Wilson W.H."/>
            <person name="Suttle C.A."/>
        </authorList>
    </citation>
    <scope>NUCLEOTIDE SEQUENCE [LARGE SCALE GENOMIC DNA]</scope>
    <source>
        <strain evidence="1 2">BV-PW1</strain>
    </source>
</reference>
<sequence>MNYIKEQLFNLGWSNEFKQILKINHIHYKEDETSDLVLLFNNYNDLFQSKINEILRSVVISKNNKKIISYSCATPLENNEGVNYILRNSLEKNKPIITECYEGTFISLFNYEDKWYLSTRKCLDANDSKFKEKSYFEMFENIIKLNGYNNFNSFTDTLDHELNYYFILLDSENINIVDYSHIYGNNYHKLIFVYCRDKEQKVLLNITPAFINSNIIKPTEFNDISYLDNYNNTHQWDIPAKSEGLVLRYPDETLIKLQSLDYQFAKAVGTNNNIYIGMLKMYQLDKLDEYINYKENKEKCYKLTNPLNTTESYLTLGVINSIFRTLTTEIYECYKMLYNNNAIPIDTEFYQILSSDYRYFMFKIRGIHFKKINNNKELSEKDIYYLMKKVEIEKIYSLLRMRKLMGNLSFKNKFDNNMKKFKMLSKNVNKLNLKLVNIYTSKLFPEIMNTDIPLNC</sequence>